<evidence type="ECO:0000256" key="2">
    <source>
        <dbReference type="ARBA" id="ARBA00022980"/>
    </source>
</evidence>
<dbReference type="InterPro" id="IPR036235">
    <property type="entry name" value="Ribosomal_bL12_oligo_N_sf"/>
</dbReference>
<dbReference type="Gene3D" id="3.30.1390.10">
    <property type="match status" value="1"/>
</dbReference>
<dbReference type="PANTHER" id="PTHR45987">
    <property type="entry name" value="39S RIBOSOMAL PROTEIN L12"/>
    <property type="match status" value="1"/>
</dbReference>
<dbReference type="InterPro" id="IPR013823">
    <property type="entry name" value="Ribosomal_bL12_C"/>
</dbReference>
<reference evidence="8" key="1">
    <citation type="submission" date="2016-10" db="EMBL/GenBank/DDBJ databases">
        <authorList>
            <person name="Varghese N."/>
            <person name="Submissions S."/>
        </authorList>
    </citation>
    <scope>NUCLEOTIDE SEQUENCE [LARGE SCALE GENOMIC DNA]</scope>
    <source>
        <strain evidence="8">ATCC 43811</strain>
    </source>
</reference>
<dbReference type="AlphaFoldDB" id="A0A1I1D794"/>
<dbReference type="SUPFAM" id="SSF54736">
    <property type="entry name" value="ClpS-like"/>
    <property type="match status" value="1"/>
</dbReference>
<evidence type="ECO:0000256" key="3">
    <source>
        <dbReference type="ARBA" id="ARBA00023274"/>
    </source>
</evidence>
<evidence type="ECO:0000313" key="8">
    <source>
        <dbReference type="Proteomes" id="UP000240042"/>
    </source>
</evidence>
<keyword evidence="3 4" id="KW-0687">Ribonucleoprotein</keyword>
<dbReference type="OrthoDB" id="9811748at2"/>
<comment type="subunit">
    <text evidence="4">Homodimer. Part of the ribosomal stalk of the 50S ribosomal subunit. Forms a multimeric L10(L12)X complex, where L10 forms an elongated spine to which 2 to 4 L12 dimers bind in a sequential fashion. Binds GTP-bound translation factors.</text>
</comment>
<dbReference type="GO" id="GO:0003735">
    <property type="term" value="F:structural constituent of ribosome"/>
    <property type="evidence" value="ECO:0007669"/>
    <property type="project" value="InterPro"/>
</dbReference>
<proteinExistence type="inferred from homology"/>
<feature type="domain" description="Large ribosomal subunit protein bL12 oligomerization" evidence="6">
    <location>
        <begin position="7"/>
        <end position="48"/>
    </location>
</feature>
<dbReference type="SUPFAM" id="SSF48300">
    <property type="entry name" value="Ribosomal protein L7/12, oligomerisation (N-terminal) domain"/>
    <property type="match status" value="1"/>
</dbReference>
<dbReference type="EMBL" id="FOKY01000001">
    <property type="protein sequence ID" value="SFB68433.1"/>
    <property type="molecule type" value="Genomic_DNA"/>
</dbReference>
<comment type="function">
    <text evidence="4">Forms part of the ribosomal stalk which helps the ribosome interact with GTP-bound translation factors. Is thus essential for accurate translation.</text>
</comment>
<evidence type="ECO:0000256" key="4">
    <source>
        <dbReference type="HAMAP-Rule" id="MF_00368"/>
    </source>
</evidence>
<dbReference type="HAMAP" id="MF_00368">
    <property type="entry name" value="Ribosomal_bL12"/>
    <property type="match status" value="1"/>
</dbReference>
<accession>A0A1I1D794</accession>
<dbReference type="InterPro" id="IPR008932">
    <property type="entry name" value="Ribosomal_bL12_oligo"/>
</dbReference>
<dbReference type="PANTHER" id="PTHR45987:SF4">
    <property type="entry name" value="LARGE RIBOSOMAL SUBUNIT PROTEIN BL12M"/>
    <property type="match status" value="1"/>
</dbReference>
<dbReference type="CDD" id="cd00387">
    <property type="entry name" value="Ribosomal_L7_L12"/>
    <property type="match status" value="1"/>
</dbReference>
<dbReference type="GO" id="GO:0006412">
    <property type="term" value="P:translation"/>
    <property type="evidence" value="ECO:0007669"/>
    <property type="project" value="UniProtKB-UniRule"/>
</dbReference>
<evidence type="ECO:0000259" key="6">
    <source>
        <dbReference type="Pfam" id="PF16320"/>
    </source>
</evidence>
<dbReference type="Proteomes" id="UP000240042">
    <property type="component" value="Unassembled WGS sequence"/>
</dbReference>
<protein>
    <recommendedName>
        <fullName evidence="4">Large ribosomal subunit protein bL12</fullName>
    </recommendedName>
</protein>
<keyword evidence="2 4" id="KW-0689">Ribosomal protein</keyword>
<sequence length="125" mass="13124">MADNVTKVFDLIKEMTVLELNDLRKKIEEEFDVKAVAPVAVAGAAGADSGADSGNTTVSVFVKDPGASKIEVIKVIREITGLALKEAKEMAESAGAKPLKEGIEQTEADQIAEKLKAAGAVVEIK</sequence>
<dbReference type="Gene3D" id="1.20.5.710">
    <property type="entry name" value="Single helix bin"/>
    <property type="match status" value="1"/>
</dbReference>
<dbReference type="NCBIfam" id="TIGR00855">
    <property type="entry name" value="L12"/>
    <property type="match status" value="1"/>
</dbReference>
<feature type="domain" description="Large ribosomal subunit protein bL12 C-terminal" evidence="5">
    <location>
        <begin position="59"/>
        <end position="125"/>
    </location>
</feature>
<dbReference type="RefSeq" id="WP_092317303.1">
    <property type="nucleotide sequence ID" value="NZ_FOKY01000001.1"/>
</dbReference>
<gene>
    <name evidence="4" type="primary">rplL</name>
    <name evidence="7" type="ORF">SAMN02745150_00177</name>
</gene>
<dbReference type="STRING" id="34097.SAMN02745150_00177"/>
<dbReference type="InterPro" id="IPR014719">
    <property type="entry name" value="Ribosomal_bL12_C/ClpS-like"/>
</dbReference>
<dbReference type="InterPro" id="IPR000206">
    <property type="entry name" value="Ribosomal_bL12"/>
</dbReference>
<dbReference type="Pfam" id="PF16320">
    <property type="entry name" value="Ribosomal_L12_N"/>
    <property type="match status" value="1"/>
</dbReference>
<keyword evidence="8" id="KW-1185">Reference proteome</keyword>
<name>A0A1I1D794_BREAD</name>
<comment type="similarity">
    <text evidence="1 4">Belongs to the bacterial ribosomal protein bL12 family.</text>
</comment>
<evidence type="ECO:0000259" key="5">
    <source>
        <dbReference type="Pfam" id="PF00542"/>
    </source>
</evidence>
<organism evidence="7 8">
    <name type="scientific">Brevinema andersonii</name>
    <dbReference type="NCBI Taxonomy" id="34097"/>
    <lineage>
        <taxon>Bacteria</taxon>
        <taxon>Pseudomonadati</taxon>
        <taxon>Spirochaetota</taxon>
        <taxon>Spirochaetia</taxon>
        <taxon>Brevinematales</taxon>
        <taxon>Brevinemataceae</taxon>
        <taxon>Brevinema</taxon>
    </lineage>
</organism>
<dbReference type="GO" id="GO:0022625">
    <property type="term" value="C:cytosolic large ribosomal subunit"/>
    <property type="evidence" value="ECO:0007669"/>
    <property type="project" value="TreeGrafter"/>
</dbReference>
<dbReference type="GO" id="GO:0003729">
    <property type="term" value="F:mRNA binding"/>
    <property type="evidence" value="ECO:0007669"/>
    <property type="project" value="TreeGrafter"/>
</dbReference>
<dbReference type="Pfam" id="PF00542">
    <property type="entry name" value="Ribosomal_L12"/>
    <property type="match status" value="1"/>
</dbReference>
<evidence type="ECO:0000256" key="1">
    <source>
        <dbReference type="ARBA" id="ARBA00007197"/>
    </source>
</evidence>
<evidence type="ECO:0000313" key="7">
    <source>
        <dbReference type="EMBL" id="SFB68433.1"/>
    </source>
</evidence>